<dbReference type="GO" id="GO:0005789">
    <property type="term" value="C:endoplasmic reticulum membrane"/>
    <property type="evidence" value="ECO:0007669"/>
    <property type="project" value="UniProtKB-SubCell"/>
</dbReference>
<dbReference type="AlphaFoldDB" id="A0A4T0FFU1"/>
<feature type="transmembrane region" description="Helical" evidence="10">
    <location>
        <begin position="74"/>
        <end position="94"/>
    </location>
</feature>
<dbReference type="InterPro" id="IPR013657">
    <property type="entry name" value="SCL35B1-4/HUT1"/>
</dbReference>
<evidence type="ECO:0000256" key="5">
    <source>
        <dbReference type="ARBA" id="ARBA00022692"/>
    </source>
</evidence>
<keyword evidence="8 10" id="KW-0472">Membrane</keyword>
<evidence type="ECO:0000313" key="12">
    <source>
        <dbReference type="Proteomes" id="UP000310189"/>
    </source>
</evidence>
<feature type="transmembrane region" description="Helical" evidence="10">
    <location>
        <begin position="115"/>
        <end position="135"/>
    </location>
</feature>
<dbReference type="EMBL" id="SPNW01000061">
    <property type="protein sequence ID" value="TIA87217.1"/>
    <property type="molecule type" value="Genomic_DNA"/>
</dbReference>
<dbReference type="GO" id="GO:0005459">
    <property type="term" value="F:UDP-galactose transmembrane transporter activity"/>
    <property type="evidence" value="ECO:0007669"/>
    <property type="project" value="TreeGrafter"/>
</dbReference>
<reference evidence="11 12" key="1">
    <citation type="submission" date="2019-03" db="EMBL/GenBank/DDBJ databases">
        <title>Sequencing 23 genomes of Wallemia ichthyophaga.</title>
        <authorList>
            <person name="Gostincar C."/>
        </authorList>
    </citation>
    <scope>NUCLEOTIDE SEQUENCE [LARGE SCALE GENOMIC DNA]</scope>
    <source>
        <strain evidence="11 12">EXF-5753</strain>
    </source>
</reference>
<dbReference type="PANTHER" id="PTHR10778">
    <property type="entry name" value="SOLUTE CARRIER FAMILY 35 MEMBER B"/>
    <property type="match status" value="1"/>
</dbReference>
<comment type="similarity">
    <text evidence="2">Belongs to the nucleotide-sugar transporter family. SLC35B subfamily.</text>
</comment>
<comment type="caution">
    <text evidence="11">The sequence shown here is derived from an EMBL/GenBank/DDBJ whole genome shotgun (WGS) entry which is preliminary data.</text>
</comment>
<protein>
    <recommendedName>
        <fullName evidence="9">UDP-galactose transporter homolog 1</fullName>
    </recommendedName>
</protein>
<feature type="transmembrane region" description="Helical" evidence="10">
    <location>
        <begin position="141"/>
        <end position="165"/>
    </location>
</feature>
<evidence type="ECO:0000256" key="6">
    <source>
        <dbReference type="ARBA" id="ARBA00022824"/>
    </source>
</evidence>
<gene>
    <name evidence="11" type="ORF">E3P99_03302</name>
</gene>
<evidence type="ECO:0000256" key="4">
    <source>
        <dbReference type="ARBA" id="ARBA00022597"/>
    </source>
</evidence>
<feature type="transmembrane region" description="Helical" evidence="10">
    <location>
        <begin position="30"/>
        <end position="51"/>
    </location>
</feature>
<dbReference type="GO" id="GO:0005460">
    <property type="term" value="F:UDP-glucose transmembrane transporter activity"/>
    <property type="evidence" value="ECO:0007669"/>
    <property type="project" value="TreeGrafter"/>
</dbReference>
<evidence type="ECO:0000256" key="9">
    <source>
        <dbReference type="ARBA" id="ARBA00041103"/>
    </source>
</evidence>
<evidence type="ECO:0000256" key="10">
    <source>
        <dbReference type="SAM" id="Phobius"/>
    </source>
</evidence>
<evidence type="ECO:0000313" key="11">
    <source>
        <dbReference type="EMBL" id="TIA87217.1"/>
    </source>
</evidence>
<keyword evidence="4" id="KW-0762">Sugar transport</keyword>
<keyword evidence="7 10" id="KW-1133">Transmembrane helix</keyword>
<organism evidence="11 12">
    <name type="scientific">Wallemia hederae</name>
    <dbReference type="NCBI Taxonomy" id="1540922"/>
    <lineage>
        <taxon>Eukaryota</taxon>
        <taxon>Fungi</taxon>
        <taxon>Dikarya</taxon>
        <taxon>Basidiomycota</taxon>
        <taxon>Wallemiomycotina</taxon>
        <taxon>Wallemiomycetes</taxon>
        <taxon>Wallemiales</taxon>
        <taxon>Wallemiaceae</taxon>
        <taxon>Wallemia</taxon>
    </lineage>
</organism>
<dbReference type="PANTHER" id="PTHR10778:SF10">
    <property type="entry name" value="SOLUTE CARRIER FAMILY 35 MEMBER B1"/>
    <property type="match status" value="1"/>
</dbReference>
<proteinExistence type="inferred from homology"/>
<name>A0A4T0FFU1_9BASI</name>
<feature type="transmembrane region" description="Helical" evidence="10">
    <location>
        <begin position="172"/>
        <end position="190"/>
    </location>
</feature>
<keyword evidence="12" id="KW-1185">Reference proteome</keyword>
<evidence type="ECO:0000256" key="3">
    <source>
        <dbReference type="ARBA" id="ARBA00022448"/>
    </source>
</evidence>
<dbReference type="Pfam" id="PF08449">
    <property type="entry name" value="UAA"/>
    <property type="match status" value="1"/>
</dbReference>
<sequence>MHRLRTFLVLSLSANFLDMAREWLGNLRKFLINSSICVSGVYACFLLWALVQEKLSTTAYIASNSERVFFRSSLFLNTAQSLASALAAFAYLNIRKQPGQPMAQLLALSGRDTRRMLTGIARVAVLQAIAQVLGFTSLKHISYPTMVLAKSCKLVPVMLMNVLIYRKKFAPYKYAVVLLVTTGISMFTLLKRTSKASSQTDSSFGLSLLLANLILDGLVNSSQDALFHRHTINGTQMMFWMNLASSAVTSTAMSVAIPAIPLINKTEASAPELYAAINFVKTHPQVLKDIGLYAVCGALGQLFIFETLEHFGSLALVTITLTRKLFTMLLSVFIYGHELAPGQWAGAATVFAGISVEAGVKRKEVIDRKVIEEKKRAEVKSL</sequence>
<keyword evidence="3" id="KW-0813">Transport</keyword>
<keyword evidence="6" id="KW-0256">Endoplasmic reticulum</keyword>
<dbReference type="OrthoDB" id="1601at2759"/>
<dbReference type="SUPFAM" id="SSF103481">
    <property type="entry name" value="Multidrug resistance efflux transporter EmrE"/>
    <property type="match status" value="1"/>
</dbReference>
<evidence type="ECO:0000256" key="7">
    <source>
        <dbReference type="ARBA" id="ARBA00022989"/>
    </source>
</evidence>
<accession>A0A4T0FFU1</accession>
<evidence type="ECO:0000256" key="8">
    <source>
        <dbReference type="ARBA" id="ARBA00023136"/>
    </source>
</evidence>
<evidence type="ECO:0000256" key="1">
    <source>
        <dbReference type="ARBA" id="ARBA00004477"/>
    </source>
</evidence>
<keyword evidence="5 10" id="KW-0812">Transmembrane</keyword>
<dbReference type="InterPro" id="IPR037185">
    <property type="entry name" value="EmrE-like"/>
</dbReference>
<evidence type="ECO:0000256" key="2">
    <source>
        <dbReference type="ARBA" id="ARBA00010694"/>
    </source>
</evidence>
<comment type="subcellular location">
    <subcellularLocation>
        <location evidence="1">Endoplasmic reticulum membrane</location>
        <topology evidence="1">Multi-pass membrane protein</topology>
    </subcellularLocation>
</comment>
<dbReference type="Proteomes" id="UP000310189">
    <property type="component" value="Unassembled WGS sequence"/>
</dbReference>
<dbReference type="GO" id="GO:0000139">
    <property type="term" value="C:Golgi membrane"/>
    <property type="evidence" value="ECO:0007669"/>
    <property type="project" value="TreeGrafter"/>
</dbReference>